<dbReference type="PANTHER" id="PTHR39639:SF1">
    <property type="entry name" value="DUF262 DOMAIN-CONTAINING PROTEIN"/>
    <property type="match status" value="1"/>
</dbReference>
<dbReference type="Proteomes" id="UP001223390">
    <property type="component" value="Unassembled WGS sequence"/>
</dbReference>
<dbReference type="Pfam" id="PF03235">
    <property type="entry name" value="GmrSD_N"/>
    <property type="match status" value="1"/>
</dbReference>
<dbReference type="PANTHER" id="PTHR39639">
    <property type="entry name" value="CHROMOSOME 16, WHOLE GENOME SHOTGUN SEQUENCE"/>
    <property type="match status" value="1"/>
</dbReference>
<evidence type="ECO:0000259" key="1">
    <source>
        <dbReference type="Pfam" id="PF03235"/>
    </source>
</evidence>
<keyword evidence="3" id="KW-1185">Reference proteome</keyword>
<organism evidence="2 3">
    <name type="scientific">Streptomyces katrae</name>
    <dbReference type="NCBI Taxonomy" id="68223"/>
    <lineage>
        <taxon>Bacteria</taxon>
        <taxon>Bacillati</taxon>
        <taxon>Actinomycetota</taxon>
        <taxon>Actinomycetes</taxon>
        <taxon>Kitasatosporales</taxon>
        <taxon>Streptomycetaceae</taxon>
        <taxon>Streptomyces</taxon>
    </lineage>
</organism>
<dbReference type="EMBL" id="JASITI010000030">
    <property type="protein sequence ID" value="MDK9498412.1"/>
    <property type="molecule type" value="Genomic_DNA"/>
</dbReference>
<sequence length="337" mass="38595">MQTSATNKRLRMLLTGIRDKTLIPNPHFQRRLVWSNEHKVAFIATVLDGLPFPEIFISAGTVNPDTGDGTELIVDGQQRITTLHQYFTGSPDLRIVGNSIPTYKDLIESKKREFLEYEVVIRDLGPLSEDETRQIFHRINSTNYSLNAMEVNNSRFDGALKLFSEGIANHPFFQNRKIFTSLDGRRMNDIRFALTLTITILSGYFRRDDEHEQYLDQYNDDFPMGGELKVGFDSVFSFIDACSFPLKSRVWQKADLFTLIVELYRLTVDERKNLHPEITAASLVSFYEEVEGVTHAPNPSPGAAEYYRRVRSGINDRNSRINRGEAIRNILLDCSAE</sequence>
<gene>
    <name evidence="2" type="ORF">QEZ40_003593</name>
</gene>
<name>A0ABT7GXQ4_9ACTN</name>
<feature type="domain" description="GmrSD restriction endonucleases N-terminal" evidence="1">
    <location>
        <begin position="13"/>
        <end position="155"/>
    </location>
</feature>
<dbReference type="InterPro" id="IPR004919">
    <property type="entry name" value="GmrSD_N"/>
</dbReference>
<accession>A0ABT7GXQ4</accession>
<reference evidence="2 3" key="1">
    <citation type="submission" date="2023-05" db="EMBL/GenBank/DDBJ databases">
        <title>Sequencing and Assembly of Streptomyces sp. NP73.</title>
        <authorList>
            <person name="Konwar A.N."/>
            <person name="Saikia K."/>
            <person name="Thakur D."/>
        </authorList>
    </citation>
    <scope>NUCLEOTIDE SEQUENCE [LARGE SCALE GENOMIC DNA]</scope>
    <source>
        <strain evidence="2 3">NP73</strain>
    </source>
</reference>
<comment type="caution">
    <text evidence="2">The sequence shown here is derived from an EMBL/GenBank/DDBJ whole genome shotgun (WGS) entry which is preliminary data.</text>
</comment>
<proteinExistence type="predicted"/>
<evidence type="ECO:0000313" key="2">
    <source>
        <dbReference type="EMBL" id="MDK9498412.1"/>
    </source>
</evidence>
<evidence type="ECO:0000313" key="3">
    <source>
        <dbReference type="Proteomes" id="UP001223390"/>
    </source>
</evidence>
<protein>
    <submittedName>
        <fullName evidence="2">DUF262 domain-containing protein</fullName>
    </submittedName>
</protein>
<dbReference type="RefSeq" id="WP_285344167.1">
    <property type="nucleotide sequence ID" value="NZ_JASITI010000030.1"/>
</dbReference>